<gene>
    <name evidence="6" type="ORF">DWQ54_07075</name>
</gene>
<feature type="transmembrane region" description="Helical" evidence="4">
    <location>
        <begin position="180"/>
        <end position="198"/>
    </location>
</feature>
<dbReference type="Proteomes" id="UP000256873">
    <property type="component" value="Unassembled WGS sequence"/>
</dbReference>
<evidence type="ECO:0000259" key="5">
    <source>
        <dbReference type="Pfam" id="PF00487"/>
    </source>
</evidence>
<feature type="transmembrane region" description="Helical" evidence="4">
    <location>
        <begin position="20"/>
        <end position="41"/>
    </location>
</feature>
<dbReference type="GO" id="GO:0016717">
    <property type="term" value="F:oxidoreductase activity, acting on paired donors, with oxidation of a pair of donors resulting in the reduction of molecular oxygen to two molecules of water"/>
    <property type="evidence" value="ECO:0007669"/>
    <property type="project" value="TreeGrafter"/>
</dbReference>
<evidence type="ECO:0000256" key="1">
    <source>
        <dbReference type="ARBA" id="ARBA00001954"/>
    </source>
</evidence>
<name>A0A3E0L5A6_9CHRO</name>
<accession>A0A3E0L5A6</accession>
<dbReference type="GO" id="GO:0008610">
    <property type="term" value="P:lipid biosynthetic process"/>
    <property type="evidence" value="ECO:0007669"/>
    <property type="project" value="UniProtKB-ARBA"/>
</dbReference>
<evidence type="ECO:0000256" key="2">
    <source>
        <dbReference type="ARBA" id="ARBA00008749"/>
    </source>
</evidence>
<evidence type="ECO:0000256" key="4">
    <source>
        <dbReference type="SAM" id="Phobius"/>
    </source>
</evidence>
<reference evidence="6 7" key="1">
    <citation type="submission" date="2017-10" db="EMBL/GenBank/DDBJ databases">
        <title>A large-scale comparative metagenomic study reveals the eutrophication-driven functional interactions in six Microcystis-epibionts communities.</title>
        <authorList>
            <person name="Li Q."/>
            <person name="Lin F."/>
        </authorList>
    </citation>
    <scope>NUCLEOTIDE SEQUENCE [LARGE SCALE GENOMIC DNA]</scope>
    <source>
        <strain evidence="6">TF09</strain>
    </source>
</reference>
<feature type="domain" description="Fatty acid desaturase" evidence="5">
    <location>
        <begin position="61"/>
        <end position="312"/>
    </location>
</feature>
<evidence type="ECO:0000256" key="3">
    <source>
        <dbReference type="ARBA" id="ARBA00023004"/>
    </source>
</evidence>
<comment type="cofactor">
    <cofactor evidence="1">
        <name>Fe(2+)</name>
        <dbReference type="ChEBI" id="CHEBI:29033"/>
    </cofactor>
</comment>
<dbReference type="PANTHER" id="PTHR19353:SF19">
    <property type="entry name" value="DELTA(5) FATTY ACID DESATURASE C-RELATED"/>
    <property type="match status" value="1"/>
</dbReference>
<keyword evidence="3" id="KW-0408">Iron</keyword>
<evidence type="ECO:0000313" key="6">
    <source>
        <dbReference type="EMBL" id="REJ42681.1"/>
    </source>
</evidence>
<dbReference type="InterPro" id="IPR012171">
    <property type="entry name" value="Fatty_acid_desaturase"/>
</dbReference>
<protein>
    <submittedName>
        <fullName evidence="6">Fatty acid desaturase</fullName>
    </submittedName>
</protein>
<keyword evidence="4" id="KW-0812">Transmembrane</keyword>
<keyword evidence="4" id="KW-0472">Membrane</keyword>
<feature type="transmembrane region" description="Helical" evidence="4">
    <location>
        <begin position="141"/>
        <end position="159"/>
    </location>
</feature>
<keyword evidence="4" id="KW-1133">Transmembrane helix</keyword>
<feature type="transmembrane region" description="Helical" evidence="4">
    <location>
        <begin position="95"/>
        <end position="115"/>
    </location>
</feature>
<comment type="caution">
    <text evidence="6">The sequence shown here is derived from an EMBL/GenBank/DDBJ whole genome shotgun (WGS) entry which is preliminary data.</text>
</comment>
<dbReference type="EMBL" id="QQWC01000002">
    <property type="protein sequence ID" value="REJ42681.1"/>
    <property type="molecule type" value="Genomic_DNA"/>
</dbReference>
<feature type="transmembrane region" description="Helical" evidence="4">
    <location>
        <begin position="61"/>
        <end position="83"/>
    </location>
</feature>
<dbReference type="Pfam" id="PF00487">
    <property type="entry name" value="FA_desaturase"/>
    <property type="match status" value="1"/>
</dbReference>
<dbReference type="AlphaFoldDB" id="A0A3E0L5A6"/>
<dbReference type="GO" id="GO:0016020">
    <property type="term" value="C:membrane"/>
    <property type="evidence" value="ECO:0007669"/>
    <property type="project" value="TreeGrafter"/>
</dbReference>
<proteinExistence type="inferred from homology"/>
<evidence type="ECO:0000313" key="7">
    <source>
        <dbReference type="Proteomes" id="UP000256873"/>
    </source>
</evidence>
<dbReference type="InterPro" id="IPR005804">
    <property type="entry name" value="FA_desaturase_dom"/>
</dbReference>
<organism evidence="6 7">
    <name type="scientific">Microcystis flos-aquae TF09</name>
    <dbReference type="NCBI Taxonomy" id="2060473"/>
    <lineage>
        <taxon>Bacteria</taxon>
        <taxon>Bacillati</taxon>
        <taxon>Cyanobacteriota</taxon>
        <taxon>Cyanophyceae</taxon>
        <taxon>Oscillatoriophycideae</taxon>
        <taxon>Chroococcales</taxon>
        <taxon>Microcystaceae</taxon>
        <taxon>Microcystis</taxon>
    </lineage>
</organism>
<comment type="similarity">
    <text evidence="2">Belongs to the fatty acid desaturase type 2 family.</text>
</comment>
<dbReference type="PANTHER" id="PTHR19353">
    <property type="entry name" value="FATTY ACID DESATURASE 2"/>
    <property type="match status" value="1"/>
</dbReference>
<sequence>MKEFTIPKPSEQIIPQVSNLFKASLFVSLLLASFYTAQITANQLDTYFSASQNPLYIVLKWSVIIILAIFNCMLLTGIGVVAHEGIHGVLVKNRFGNELLGGLLSSLVMTLPFYANRQFHLTHHRYTHQIGLDPEESLHNHPFIIAFVFGGFIALYQHYKIVAANLSGFGVGNWKQGIRGLKDLGFIGFSLAFYFYLLPWLGMSLWYTFVPTFLLVPLVYSYRALCDHYAFVPAISPAERKSCKPIVSTDEEIQDPKYDKYQVDSWVVLTNPLMNWWWSHINYQQVHHRYPYLSHHYLPQIYEATKDTQPYAVAKGYWRCLWYNSNLKYYSKPEEIAPFIT</sequence>